<evidence type="ECO:0000256" key="1">
    <source>
        <dbReference type="SAM" id="SignalP"/>
    </source>
</evidence>
<accession>A0A350H9S9</accession>
<protein>
    <submittedName>
        <fullName evidence="2">Uncharacterized protein</fullName>
    </submittedName>
</protein>
<evidence type="ECO:0000313" key="3">
    <source>
        <dbReference type="Proteomes" id="UP000264062"/>
    </source>
</evidence>
<organism evidence="2 3">
    <name type="scientific">candidate division WOR-3 bacterium</name>
    <dbReference type="NCBI Taxonomy" id="2052148"/>
    <lineage>
        <taxon>Bacteria</taxon>
        <taxon>Bacteria division WOR-3</taxon>
    </lineage>
</organism>
<evidence type="ECO:0000313" key="2">
    <source>
        <dbReference type="EMBL" id="HAV92295.1"/>
    </source>
</evidence>
<proteinExistence type="predicted"/>
<feature type="chain" id="PRO_5016641859" evidence="1">
    <location>
        <begin position="20"/>
        <end position="220"/>
    </location>
</feature>
<feature type="signal peptide" evidence="1">
    <location>
        <begin position="1"/>
        <end position="19"/>
    </location>
</feature>
<dbReference type="Proteomes" id="UP000264062">
    <property type="component" value="Unassembled WGS sequence"/>
</dbReference>
<sequence length="220" mass="25228">MNKFCIILAVFSFSFFLFAQKTPSKTELLFGFDKTEREIKKNVGSISIEIKSRMNMSDNDFSIISRVNDFIDSVSFENIMIDNVSNDTFISDGSFKTIADKIKMTSNGSSYDLYLYSSNGVFTHNLKHMLPDSFMIQRENSVLRIVSLESAHPLVQMYLDAGTLRLKSFQFKSYLAIYNVKIASYRNFKDYLSIPDSIEVFINEERVMVSGISSVKVNYK</sequence>
<comment type="caution">
    <text evidence="2">The sequence shown here is derived from an EMBL/GenBank/DDBJ whole genome shotgun (WGS) entry which is preliminary data.</text>
</comment>
<keyword evidence="1" id="KW-0732">Signal</keyword>
<reference evidence="2 3" key="1">
    <citation type="journal article" date="2018" name="Nat. Biotechnol.">
        <title>A standardized bacterial taxonomy based on genome phylogeny substantially revises the tree of life.</title>
        <authorList>
            <person name="Parks D.H."/>
            <person name="Chuvochina M."/>
            <person name="Waite D.W."/>
            <person name="Rinke C."/>
            <person name="Skarshewski A."/>
            <person name="Chaumeil P.A."/>
            <person name="Hugenholtz P."/>
        </authorList>
    </citation>
    <scope>NUCLEOTIDE SEQUENCE [LARGE SCALE GENOMIC DNA]</scope>
    <source>
        <strain evidence="2">UBA9956</strain>
    </source>
</reference>
<dbReference type="AlphaFoldDB" id="A0A350H9S9"/>
<name>A0A350H9S9_UNCW3</name>
<gene>
    <name evidence="2" type="ORF">DCW38_03850</name>
</gene>
<dbReference type="EMBL" id="DMZY01000115">
    <property type="protein sequence ID" value="HAV92295.1"/>
    <property type="molecule type" value="Genomic_DNA"/>
</dbReference>